<name>A0A085N0K2_9BILA</name>
<evidence type="ECO:0000256" key="1">
    <source>
        <dbReference type="SAM" id="MobiDB-lite"/>
    </source>
</evidence>
<organism evidence="4">
    <name type="scientific">Trichuris suis</name>
    <name type="common">pig whipworm</name>
    <dbReference type="NCBI Taxonomy" id="68888"/>
    <lineage>
        <taxon>Eukaryota</taxon>
        <taxon>Metazoa</taxon>
        <taxon>Ecdysozoa</taxon>
        <taxon>Nematoda</taxon>
        <taxon>Enoplea</taxon>
        <taxon>Dorylaimia</taxon>
        <taxon>Trichinellida</taxon>
        <taxon>Trichuridae</taxon>
        <taxon>Trichuris</taxon>
    </lineage>
</organism>
<feature type="region of interest" description="Disordered" evidence="1">
    <location>
        <begin position="161"/>
        <end position="185"/>
    </location>
</feature>
<evidence type="ECO:0000313" key="5">
    <source>
        <dbReference type="Proteomes" id="UP000030764"/>
    </source>
</evidence>
<proteinExistence type="predicted"/>
<dbReference type="AlphaFoldDB" id="A0A085N0K2"/>
<dbReference type="EMBL" id="KL363199">
    <property type="protein sequence ID" value="KFD55570.1"/>
    <property type="molecule type" value="Genomic_DNA"/>
</dbReference>
<accession>A0A085N0K2</accession>
<feature type="transmembrane region" description="Helical" evidence="2">
    <location>
        <begin position="54"/>
        <end position="72"/>
    </location>
</feature>
<keyword evidence="2" id="KW-0812">Transmembrane</keyword>
<keyword evidence="5" id="KW-1185">Reference proteome</keyword>
<evidence type="ECO:0000313" key="4">
    <source>
        <dbReference type="EMBL" id="KFD62998.1"/>
    </source>
</evidence>
<sequence>MDLSRKFLATIHYVRVICYFVAATLLTCIGILIMANCASSKFPYVNANAHGYRAQISIIGLILTFSGLALFGKTLARIYANSFDATSSMTNLTSEFRTTKLYVQPDVASTRSPGGVTLAIPNSNFPFVTGNKNGPDVCLTTIDTPPPKYEDIVGRRWQMSNATEGAKSSAQRSQDTISTDRSGTC</sequence>
<gene>
    <name evidence="3" type="ORF">M513_03622</name>
    <name evidence="4" type="ORF">M514_03622</name>
</gene>
<evidence type="ECO:0000313" key="3">
    <source>
        <dbReference type="EMBL" id="KFD55570.1"/>
    </source>
</evidence>
<dbReference type="Proteomes" id="UP000030758">
    <property type="component" value="Unassembled WGS sequence"/>
</dbReference>
<reference evidence="4 5" key="1">
    <citation type="journal article" date="2014" name="Nat. Genet.">
        <title>Genome and transcriptome of the porcine whipworm Trichuris suis.</title>
        <authorList>
            <person name="Jex A.R."/>
            <person name="Nejsum P."/>
            <person name="Schwarz E.M."/>
            <person name="Hu L."/>
            <person name="Young N.D."/>
            <person name="Hall R.S."/>
            <person name="Korhonen P.K."/>
            <person name="Liao S."/>
            <person name="Thamsborg S."/>
            <person name="Xia J."/>
            <person name="Xu P."/>
            <person name="Wang S."/>
            <person name="Scheerlinck J.P."/>
            <person name="Hofmann A."/>
            <person name="Sternberg P.W."/>
            <person name="Wang J."/>
            <person name="Gasser R.B."/>
        </authorList>
    </citation>
    <scope>NUCLEOTIDE SEQUENCE [LARGE SCALE GENOMIC DNA]</scope>
    <source>
        <strain evidence="4">DCEP-RM93F</strain>
        <strain evidence="3">DCEP-RM93M</strain>
    </source>
</reference>
<dbReference type="Proteomes" id="UP000030764">
    <property type="component" value="Unassembled WGS sequence"/>
</dbReference>
<feature type="transmembrane region" description="Helical" evidence="2">
    <location>
        <begin position="12"/>
        <end position="34"/>
    </location>
</feature>
<keyword evidence="2" id="KW-0472">Membrane</keyword>
<dbReference type="EMBL" id="KL367583">
    <property type="protein sequence ID" value="KFD62998.1"/>
    <property type="molecule type" value="Genomic_DNA"/>
</dbReference>
<keyword evidence="2" id="KW-1133">Transmembrane helix</keyword>
<evidence type="ECO:0000256" key="2">
    <source>
        <dbReference type="SAM" id="Phobius"/>
    </source>
</evidence>
<protein>
    <submittedName>
        <fullName evidence="4">Uncharacterized protein</fullName>
    </submittedName>
</protein>